<dbReference type="EMBL" id="JASCZI010000008">
    <property type="protein sequence ID" value="MED6106398.1"/>
    <property type="molecule type" value="Genomic_DNA"/>
</dbReference>
<reference evidence="2 3" key="1">
    <citation type="journal article" date="2023" name="Plants (Basel)">
        <title>Bridging the Gap: Combining Genomics and Transcriptomics Approaches to Understand Stylosanthes scabra, an Orphan Legume from the Brazilian Caatinga.</title>
        <authorList>
            <person name="Ferreira-Neto J.R.C."/>
            <person name="da Silva M.D."/>
            <person name="Binneck E."/>
            <person name="de Melo N.F."/>
            <person name="da Silva R.H."/>
            <person name="de Melo A.L.T.M."/>
            <person name="Pandolfi V."/>
            <person name="Bustamante F.O."/>
            <person name="Brasileiro-Vidal A.C."/>
            <person name="Benko-Iseppon A.M."/>
        </authorList>
    </citation>
    <scope>NUCLEOTIDE SEQUENCE [LARGE SCALE GENOMIC DNA]</scope>
    <source>
        <tissue evidence="2">Leaves</tissue>
    </source>
</reference>
<keyword evidence="3" id="KW-1185">Reference proteome</keyword>
<proteinExistence type="predicted"/>
<sequence length="95" mass="10130">MALSKLLAASLILSFLLLQLISVHAGDGDDQSIARKNVIIDAASHRIQIYARDHATHAAIDVTAYHQALLETLKPALAIGSKPPMAANASVHRIN</sequence>
<organism evidence="2 3">
    <name type="scientific">Stylosanthes scabra</name>
    <dbReference type="NCBI Taxonomy" id="79078"/>
    <lineage>
        <taxon>Eukaryota</taxon>
        <taxon>Viridiplantae</taxon>
        <taxon>Streptophyta</taxon>
        <taxon>Embryophyta</taxon>
        <taxon>Tracheophyta</taxon>
        <taxon>Spermatophyta</taxon>
        <taxon>Magnoliopsida</taxon>
        <taxon>eudicotyledons</taxon>
        <taxon>Gunneridae</taxon>
        <taxon>Pentapetalae</taxon>
        <taxon>rosids</taxon>
        <taxon>fabids</taxon>
        <taxon>Fabales</taxon>
        <taxon>Fabaceae</taxon>
        <taxon>Papilionoideae</taxon>
        <taxon>50 kb inversion clade</taxon>
        <taxon>dalbergioids sensu lato</taxon>
        <taxon>Dalbergieae</taxon>
        <taxon>Pterocarpus clade</taxon>
        <taxon>Stylosanthes</taxon>
    </lineage>
</organism>
<accession>A0ABU6Q3I2</accession>
<evidence type="ECO:0000313" key="3">
    <source>
        <dbReference type="Proteomes" id="UP001341840"/>
    </source>
</evidence>
<dbReference type="Proteomes" id="UP001341840">
    <property type="component" value="Unassembled WGS sequence"/>
</dbReference>
<protein>
    <submittedName>
        <fullName evidence="2">Uncharacterized protein</fullName>
    </submittedName>
</protein>
<keyword evidence="1" id="KW-0732">Signal</keyword>
<name>A0ABU6Q3I2_9FABA</name>
<evidence type="ECO:0000313" key="2">
    <source>
        <dbReference type="EMBL" id="MED6106398.1"/>
    </source>
</evidence>
<feature type="chain" id="PRO_5045412353" evidence="1">
    <location>
        <begin position="26"/>
        <end position="95"/>
    </location>
</feature>
<evidence type="ECO:0000256" key="1">
    <source>
        <dbReference type="SAM" id="SignalP"/>
    </source>
</evidence>
<gene>
    <name evidence="2" type="ORF">PIB30_004171</name>
</gene>
<comment type="caution">
    <text evidence="2">The sequence shown here is derived from an EMBL/GenBank/DDBJ whole genome shotgun (WGS) entry which is preliminary data.</text>
</comment>
<feature type="signal peptide" evidence="1">
    <location>
        <begin position="1"/>
        <end position="25"/>
    </location>
</feature>